<comment type="caution">
    <text evidence="2">The sequence shown here is derived from an EMBL/GenBank/DDBJ whole genome shotgun (WGS) entry which is preliminary data.</text>
</comment>
<evidence type="ECO:0000256" key="1">
    <source>
        <dbReference type="SAM" id="Phobius"/>
    </source>
</evidence>
<keyword evidence="1" id="KW-1133">Transmembrane helix</keyword>
<accession>A0A2P4QRW8</accession>
<keyword evidence="1" id="KW-0472">Membrane</keyword>
<name>A0A2P4QRW8_RHIID</name>
<reference evidence="2 3" key="1">
    <citation type="journal article" date="2013" name="Proc. Natl. Acad. Sci. U.S.A.">
        <title>Genome of an arbuscular mycorrhizal fungus provides insight into the oldest plant symbiosis.</title>
        <authorList>
            <person name="Tisserant E."/>
            <person name="Malbreil M."/>
            <person name="Kuo A."/>
            <person name="Kohler A."/>
            <person name="Symeonidi A."/>
            <person name="Balestrini R."/>
            <person name="Charron P."/>
            <person name="Duensing N."/>
            <person name="Frei Dit Frey N."/>
            <person name="Gianinazzi-Pearson V."/>
            <person name="Gilbert L.B."/>
            <person name="Handa Y."/>
            <person name="Herr J.R."/>
            <person name="Hijri M."/>
            <person name="Koul R."/>
            <person name="Kawaguchi M."/>
            <person name="Krajinski F."/>
            <person name="Lammers P.J."/>
            <person name="Masclaux F.G."/>
            <person name="Murat C."/>
            <person name="Morin E."/>
            <person name="Ndikumana S."/>
            <person name="Pagni M."/>
            <person name="Petitpierre D."/>
            <person name="Requena N."/>
            <person name="Rosikiewicz P."/>
            <person name="Riley R."/>
            <person name="Saito K."/>
            <person name="San Clemente H."/>
            <person name="Shapiro H."/>
            <person name="van Tuinen D."/>
            <person name="Becard G."/>
            <person name="Bonfante P."/>
            <person name="Paszkowski U."/>
            <person name="Shachar-Hill Y.Y."/>
            <person name="Tuskan G.A."/>
            <person name="Young P.W."/>
            <person name="Sanders I.R."/>
            <person name="Henrissat B."/>
            <person name="Rensing S.A."/>
            <person name="Grigoriev I.V."/>
            <person name="Corradi N."/>
            <person name="Roux C."/>
            <person name="Martin F."/>
        </authorList>
    </citation>
    <scope>NUCLEOTIDE SEQUENCE [LARGE SCALE GENOMIC DNA]</scope>
    <source>
        <strain evidence="2 3">DAOM 197198</strain>
    </source>
</reference>
<evidence type="ECO:0000313" key="3">
    <source>
        <dbReference type="Proteomes" id="UP000018888"/>
    </source>
</evidence>
<feature type="transmembrane region" description="Helical" evidence="1">
    <location>
        <begin position="22"/>
        <end position="40"/>
    </location>
</feature>
<dbReference type="Proteomes" id="UP000018888">
    <property type="component" value="Unassembled WGS sequence"/>
</dbReference>
<dbReference type="AlphaFoldDB" id="A0A2P4QRW8"/>
<gene>
    <name evidence="2" type="ORF">GLOIN_2v324232</name>
</gene>
<proteinExistence type="predicted"/>
<sequence length="83" mass="9927">MCNENLNQEILLYKLITSNQKLRIVFAILSTSLCYYTHVVEARVITYKHHRLIHHLIVDIIALLICYFSVRIDRYTFWCTNLP</sequence>
<evidence type="ECO:0000313" key="2">
    <source>
        <dbReference type="EMBL" id="POG80409.1"/>
    </source>
</evidence>
<reference evidence="2 3" key="2">
    <citation type="journal article" date="2018" name="New Phytol.">
        <title>High intraspecific genome diversity in the model arbuscular mycorrhizal symbiont Rhizophagus irregularis.</title>
        <authorList>
            <person name="Chen E.C.H."/>
            <person name="Morin E."/>
            <person name="Beaudet D."/>
            <person name="Noel J."/>
            <person name="Yildirir G."/>
            <person name="Ndikumana S."/>
            <person name="Charron P."/>
            <person name="St-Onge C."/>
            <person name="Giorgi J."/>
            <person name="Kruger M."/>
            <person name="Marton T."/>
            <person name="Ropars J."/>
            <person name="Grigoriev I.V."/>
            <person name="Hainaut M."/>
            <person name="Henrissat B."/>
            <person name="Roux C."/>
            <person name="Martin F."/>
            <person name="Corradi N."/>
        </authorList>
    </citation>
    <scope>NUCLEOTIDE SEQUENCE [LARGE SCALE GENOMIC DNA]</scope>
    <source>
        <strain evidence="2 3">DAOM 197198</strain>
    </source>
</reference>
<keyword evidence="3" id="KW-1185">Reference proteome</keyword>
<feature type="transmembrane region" description="Helical" evidence="1">
    <location>
        <begin position="52"/>
        <end position="70"/>
    </location>
</feature>
<keyword evidence="1" id="KW-0812">Transmembrane</keyword>
<dbReference type="EMBL" id="AUPC02000018">
    <property type="protein sequence ID" value="POG80409.1"/>
    <property type="molecule type" value="Genomic_DNA"/>
</dbReference>
<protein>
    <submittedName>
        <fullName evidence="2">Uncharacterized protein</fullName>
    </submittedName>
</protein>
<organism evidence="2 3">
    <name type="scientific">Rhizophagus irregularis (strain DAOM 181602 / DAOM 197198 / MUCL 43194)</name>
    <name type="common">Arbuscular mycorrhizal fungus</name>
    <name type="synonym">Glomus intraradices</name>
    <dbReference type="NCBI Taxonomy" id="747089"/>
    <lineage>
        <taxon>Eukaryota</taxon>
        <taxon>Fungi</taxon>
        <taxon>Fungi incertae sedis</taxon>
        <taxon>Mucoromycota</taxon>
        <taxon>Glomeromycotina</taxon>
        <taxon>Glomeromycetes</taxon>
        <taxon>Glomerales</taxon>
        <taxon>Glomeraceae</taxon>
        <taxon>Rhizophagus</taxon>
    </lineage>
</organism>